<name>A0A8S5TLR1_9CAUD</name>
<dbReference type="EMBL" id="BK032853">
    <property type="protein sequence ID" value="DAF64229.1"/>
    <property type="molecule type" value="Genomic_DNA"/>
</dbReference>
<accession>A0A8S5TLR1</accession>
<sequence>MRTECNRYRDYMTTGHNTIANHRIYKFPNGWGASVICGFGSYGLELMPISFDGSCDYTFDWEPFGYLSDEEMENHLTDIFENGGNFKRAGI</sequence>
<organism evidence="1">
    <name type="scientific">Siphoviridae sp. ctKgQ2</name>
    <dbReference type="NCBI Taxonomy" id="2827842"/>
    <lineage>
        <taxon>Viruses</taxon>
        <taxon>Duplodnaviria</taxon>
        <taxon>Heunggongvirae</taxon>
        <taxon>Uroviricota</taxon>
        <taxon>Caudoviricetes</taxon>
    </lineage>
</organism>
<proteinExistence type="predicted"/>
<evidence type="ECO:0000313" key="1">
    <source>
        <dbReference type="EMBL" id="DAF64229.1"/>
    </source>
</evidence>
<reference evidence="1" key="1">
    <citation type="journal article" date="2021" name="Proc. Natl. Acad. Sci. U.S.A.">
        <title>A Catalog of Tens of Thousands of Viruses from Human Metagenomes Reveals Hidden Associations with Chronic Diseases.</title>
        <authorList>
            <person name="Tisza M.J."/>
            <person name="Buck C.B."/>
        </authorList>
    </citation>
    <scope>NUCLEOTIDE SEQUENCE</scope>
    <source>
        <strain evidence="1">CtKgQ2</strain>
    </source>
</reference>
<protein>
    <submittedName>
        <fullName evidence="1">Uncharacterized protein</fullName>
    </submittedName>
</protein>